<feature type="region of interest" description="Disordered" evidence="1">
    <location>
        <begin position="26"/>
        <end position="46"/>
    </location>
</feature>
<feature type="chain" id="PRO_5015697168" evidence="2">
    <location>
        <begin position="24"/>
        <end position="122"/>
    </location>
</feature>
<gene>
    <name evidence="3" type="ORF">CYD53_102205</name>
</gene>
<comment type="caution">
    <text evidence="3">The sequence shown here is derived from an EMBL/GenBank/DDBJ whole genome shotgun (WGS) entry which is preliminary data.</text>
</comment>
<dbReference type="OrthoDB" id="8162282at2"/>
<dbReference type="EMBL" id="PQFZ01000002">
    <property type="protein sequence ID" value="POR55319.1"/>
    <property type="molecule type" value="Genomic_DNA"/>
</dbReference>
<accession>A0A2S4ML45</accession>
<organism evidence="3 4">
    <name type="scientific">Bosea psychrotolerans</name>
    <dbReference type="NCBI Taxonomy" id="1871628"/>
    <lineage>
        <taxon>Bacteria</taxon>
        <taxon>Pseudomonadati</taxon>
        <taxon>Pseudomonadota</taxon>
        <taxon>Alphaproteobacteria</taxon>
        <taxon>Hyphomicrobiales</taxon>
        <taxon>Boseaceae</taxon>
        <taxon>Bosea</taxon>
    </lineage>
</organism>
<evidence type="ECO:0000313" key="3">
    <source>
        <dbReference type="EMBL" id="POR55319.1"/>
    </source>
</evidence>
<evidence type="ECO:0000256" key="1">
    <source>
        <dbReference type="SAM" id="MobiDB-lite"/>
    </source>
</evidence>
<dbReference type="RefSeq" id="WP_103716855.1">
    <property type="nucleotide sequence ID" value="NZ_PQFZ01000002.1"/>
</dbReference>
<protein>
    <submittedName>
        <fullName evidence="3">Uncharacterized protein</fullName>
    </submittedName>
</protein>
<feature type="compositionally biased region" description="Gly residues" evidence="1">
    <location>
        <begin position="26"/>
        <end position="44"/>
    </location>
</feature>
<reference evidence="3 4" key="1">
    <citation type="submission" date="2018-01" db="EMBL/GenBank/DDBJ databases">
        <title>Genomic Encyclopedia of Type Strains, Phase III (KMG-III): the genomes of soil and plant-associated and newly described type strains.</title>
        <authorList>
            <person name="Whitman W."/>
        </authorList>
    </citation>
    <scope>NUCLEOTIDE SEQUENCE [LARGE SCALE GENOMIC DNA]</scope>
    <source>
        <strain evidence="3 4">1131</strain>
    </source>
</reference>
<sequence>MNRTIRFAGLVLASLTISTVAMAQQGGGGGRGGDGGGSGGGGGDPSILQVLREDHARARLTRAVELRRAGTGCLTHVCNEPPPPRQRPVRQVADTGNACAGGEVFAVRGRGGQIIRYFCEYP</sequence>
<dbReference type="AlphaFoldDB" id="A0A2S4ML45"/>
<evidence type="ECO:0000313" key="4">
    <source>
        <dbReference type="Proteomes" id="UP000236919"/>
    </source>
</evidence>
<proteinExistence type="predicted"/>
<keyword evidence="4" id="KW-1185">Reference proteome</keyword>
<keyword evidence="2" id="KW-0732">Signal</keyword>
<name>A0A2S4ML45_9HYPH</name>
<evidence type="ECO:0000256" key="2">
    <source>
        <dbReference type="SAM" id="SignalP"/>
    </source>
</evidence>
<feature type="signal peptide" evidence="2">
    <location>
        <begin position="1"/>
        <end position="23"/>
    </location>
</feature>
<dbReference type="Proteomes" id="UP000236919">
    <property type="component" value="Unassembled WGS sequence"/>
</dbReference>